<dbReference type="PROSITE" id="PS01125">
    <property type="entry name" value="ROK"/>
    <property type="match status" value="1"/>
</dbReference>
<protein>
    <submittedName>
        <fullName evidence="2">ROK family transcriptional regulator</fullName>
    </submittedName>
</protein>
<dbReference type="Pfam" id="PF00480">
    <property type="entry name" value="ROK"/>
    <property type="match status" value="1"/>
</dbReference>
<gene>
    <name evidence="2" type="ORF">HMH01_01785</name>
</gene>
<comment type="similarity">
    <text evidence="1">Belongs to the ROK (NagC/XylR) family.</text>
</comment>
<dbReference type="PANTHER" id="PTHR18964:SF149">
    <property type="entry name" value="BIFUNCTIONAL UDP-N-ACETYLGLUCOSAMINE 2-EPIMERASE_N-ACETYLMANNOSAMINE KINASE"/>
    <property type="match status" value="1"/>
</dbReference>
<dbReference type="InterPro" id="IPR049874">
    <property type="entry name" value="ROK_cs"/>
</dbReference>
<evidence type="ECO:0000313" key="3">
    <source>
        <dbReference type="Proteomes" id="UP000572377"/>
    </source>
</evidence>
<sequence length="411" mass="43808">MLDAQPTDGCGPIRKGPGAPPLKQQIFECIRSAGRIARVDVAKELGVSAGSVTTLSSELIRDGFLIEAEGPPRDTGRGRPPVALGVRPEAGHVVGIKLSDEMHTAVVVDFAGRPVAEASLPAAVTGRSLATTLDEAETIFRMALDQANLPEGAVQAAGVGLPGLVDHVEGMLLWSPIFRDRRVPLRSMLADRLGLRVQIDNDVNLLTLAELWYGSGRALSNFAVVTIEQGVGMGLVLGDKLYRGAHGYGTELGHTKVQLDGALCRCGQRGCLEAYVSDYALVREATAALGLWGRAPGSTRVLLEALFDEAKAGNEAARSIFRRAGRFLSVGLANVVTLFDPPLVILSGARMRYDYLYASEMLEEARRLTLDQGRPAARVEIHAWGDWVWARGAATLALADLTDVLISGEAA</sequence>
<dbReference type="Gene3D" id="3.30.420.40">
    <property type="match status" value="2"/>
</dbReference>
<dbReference type="AlphaFoldDB" id="A0A849KXC0"/>
<name>A0A849KXC0_9RHOB</name>
<dbReference type="Proteomes" id="UP000572377">
    <property type="component" value="Unassembled WGS sequence"/>
</dbReference>
<dbReference type="InterPro" id="IPR043129">
    <property type="entry name" value="ATPase_NBD"/>
</dbReference>
<reference evidence="2 3" key="1">
    <citation type="submission" date="2020-05" db="EMBL/GenBank/DDBJ databases">
        <title>Gimesia benthica sp. nov., a novel planctomycete isolated from a deep-sea water sample of the Northwest Indian Ocean.</title>
        <authorList>
            <person name="Wang J."/>
            <person name="Ruan C."/>
            <person name="Song L."/>
            <person name="Zhu Y."/>
            <person name="Li A."/>
            <person name="Zheng X."/>
            <person name="Wang L."/>
            <person name="Lu Z."/>
            <person name="Huang Y."/>
            <person name="Du W."/>
            <person name="Zhou Y."/>
            <person name="Huang L."/>
            <person name="Dai X."/>
        </authorList>
    </citation>
    <scope>NUCLEOTIDE SEQUENCE [LARGE SCALE GENOMIC DNA]</scope>
    <source>
        <strain evidence="2 3">YYQ-30</strain>
    </source>
</reference>
<proteinExistence type="inferred from homology"/>
<comment type="caution">
    <text evidence="2">The sequence shown here is derived from an EMBL/GenBank/DDBJ whole genome shotgun (WGS) entry which is preliminary data.</text>
</comment>
<organism evidence="2 3">
    <name type="scientific">Halovulum dunhuangense</name>
    <dbReference type="NCBI Taxonomy" id="1505036"/>
    <lineage>
        <taxon>Bacteria</taxon>
        <taxon>Pseudomonadati</taxon>
        <taxon>Pseudomonadota</taxon>
        <taxon>Alphaproteobacteria</taxon>
        <taxon>Rhodobacterales</taxon>
        <taxon>Paracoccaceae</taxon>
        <taxon>Halovulum</taxon>
    </lineage>
</organism>
<keyword evidence="3" id="KW-1185">Reference proteome</keyword>
<dbReference type="InterPro" id="IPR036388">
    <property type="entry name" value="WH-like_DNA-bd_sf"/>
</dbReference>
<dbReference type="InterPro" id="IPR036390">
    <property type="entry name" value="WH_DNA-bd_sf"/>
</dbReference>
<dbReference type="Gene3D" id="1.10.10.10">
    <property type="entry name" value="Winged helix-like DNA-binding domain superfamily/Winged helix DNA-binding domain"/>
    <property type="match status" value="1"/>
</dbReference>
<dbReference type="EMBL" id="JABFBC010000001">
    <property type="protein sequence ID" value="NNU79157.1"/>
    <property type="molecule type" value="Genomic_DNA"/>
</dbReference>
<evidence type="ECO:0000313" key="2">
    <source>
        <dbReference type="EMBL" id="NNU79157.1"/>
    </source>
</evidence>
<dbReference type="SUPFAM" id="SSF46785">
    <property type="entry name" value="Winged helix' DNA-binding domain"/>
    <property type="match status" value="1"/>
</dbReference>
<dbReference type="InterPro" id="IPR000600">
    <property type="entry name" value="ROK"/>
</dbReference>
<dbReference type="CDD" id="cd24073">
    <property type="entry name" value="ASKHA_ATPase_ROK_CYANR"/>
    <property type="match status" value="1"/>
</dbReference>
<accession>A0A849KXC0</accession>
<evidence type="ECO:0000256" key="1">
    <source>
        <dbReference type="ARBA" id="ARBA00006479"/>
    </source>
</evidence>
<dbReference type="SUPFAM" id="SSF53067">
    <property type="entry name" value="Actin-like ATPase domain"/>
    <property type="match status" value="1"/>
</dbReference>
<dbReference type="PANTHER" id="PTHR18964">
    <property type="entry name" value="ROK (REPRESSOR, ORF, KINASE) FAMILY"/>
    <property type="match status" value="1"/>
</dbReference>